<dbReference type="EMBL" id="ML178824">
    <property type="protein sequence ID" value="TFL01557.1"/>
    <property type="molecule type" value="Genomic_DNA"/>
</dbReference>
<dbReference type="Proteomes" id="UP000305067">
    <property type="component" value="Unassembled WGS sequence"/>
</dbReference>
<evidence type="ECO:0000313" key="3">
    <source>
        <dbReference type="Proteomes" id="UP000305067"/>
    </source>
</evidence>
<dbReference type="AlphaFoldDB" id="A0A5C3QJ41"/>
<keyword evidence="3" id="KW-1185">Reference proteome</keyword>
<evidence type="ECO:0000256" key="1">
    <source>
        <dbReference type="SAM" id="MobiDB-lite"/>
    </source>
</evidence>
<organism evidence="2 3">
    <name type="scientific">Pterulicium gracile</name>
    <dbReference type="NCBI Taxonomy" id="1884261"/>
    <lineage>
        <taxon>Eukaryota</taxon>
        <taxon>Fungi</taxon>
        <taxon>Dikarya</taxon>
        <taxon>Basidiomycota</taxon>
        <taxon>Agaricomycotina</taxon>
        <taxon>Agaricomycetes</taxon>
        <taxon>Agaricomycetidae</taxon>
        <taxon>Agaricales</taxon>
        <taxon>Pleurotineae</taxon>
        <taxon>Pterulaceae</taxon>
        <taxon>Pterulicium</taxon>
    </lineage>
</organism>
<protein>
    <submittedName>
        <fullName evidence="2">Uncharacterized protein</fullName>
    </submittedName>
</protein>
<evidence type="ECO:0000313" key="2">
    <source>
        <dbReference type="EMBL" id="TFL01557.1"/>
    </source>
</evidence>
<sequence length="88" mass="10138">MIRRNPTIIEMNDMDVQDVRDLVDKQRTEAQARQALIQRMKRAAQGPLDEDGVSLMMQLKDAVNKQKEQERQRRLGMGNVAESSKAKK</sequence>
<gene>
    <name evidence="2" type="ORF">BDV98DRAFT_567148</name>
</gene>
<reference evidence="2 3" key="1">
    <citation type="journal article" date="2019" name="Nat. Ecol. Evol.">
        <title>Megaphylogeny resolves global patterns of mushroom evolution.</title>
        <authorList>
            <person name="Varga T."/>
            <person name="Krizsan K."/>
            <person name="Foldi C."/>
            <person name="Dima B."/>
            <person name="Sanchez-Garcia M."/>
            <person name="Sanchez-Ramirez S."/>
            <person name="Szollosi G.J."/>
            <person name="Szarkandi J.G."/>
            <person name="Papp V."/>
            <person name="Albert L."/>
            <person name="Andreopoulos W."/>
            <person name="Angelini C."/>
            <person name="Antonin V."/>
            <person name="Barry K.W."/>
            <person name="Bougher N.L."/>
            <person name="Buchanan P."/>
            <person name="Buyck B."/>
            <person name="Bense V."/>
            <person name="Catcheside P."/>
            <person name="Chovatia M."/>
            <person name="Cooper J."/>
            <person name="Damon W."/>
            <person name="Desjardin D."/>
            <person name="Finy P."/>
            <person name="Geml J."/>
            <person name="Haridas S."/>
            <person name="Hughes K."/>
            <person name="Justo A."/>
            <person name="Karasinski D."/>
            <person name="Kautmanova I."/>
            <person name="Kiss B."/>
            <person name="Kocsube S."/>
            <person name="Kotiranta H."/>
            <person name="LaButti K.M."/>
            <person name="Lechner B.E."/>
            <person name="Liimatainen K."/>
            <person name="Lipzen A."/>
            <person name="Lukacs Z."/>
            <person name="Mihaltcheva S."/>
            <person name="Morgado L.N."/>
            <person name="Niskanen T."/>
            <person name="Noordeloos M.E."/>
            <person name="Ohm R.A."/>
            <person name="Ortiz-Santana B."/>
            <person name="Ovrebo C."/>
            <person name="Racz N."/>
            <person name="Riley R."/>
            <person name="Savchenko A."/>
            <person name="Shiryaev A."/>
            <person name="Soop K."/>
            <person name="Spirin V."/>
            <person name="Szebenyi C."/>
            <person name="Tomsovsky M."/>
            <person name="Tulloss R.E."/>
            <person name="Uehling J."/>
            <person name="Grigoriev I.V."/>
            <person name="Vagvolgyi C."/>
            <person name="Papp T."/>
            <person name="Martin F.M."/>
            <person name="Miettinen O."/>
            <person name="Hibbett D.S."/>
            <person name="Nagy L.G."/>
        </authorList>
    </citation>
    <scope>NUCLEOTIDE SEQUENCE [LARGE SCALE GENOMIC DNA]</scope>
    <source>
        <strain evidence="2 3">CBS 309.79</strain>
    </source>
</reference>
<dbReference type="OrthoDB" id="3182478at2759"/>
<name>A0A5C3QJ41_9AGAR</name>
<feature type="compositionally biased region" description="Basic and acidic residues" evidence="1">
    <location>
        <begin position="63"/>
        <end position="73"/>
    </location>
</feature>
<proteinExistence type="predicted"/>
<accession>A0A5C3QJ41</accession>
<feature type="region of interest" description="Disordered" evidence="1">
    <location>
        <begin position="63"/>
        <end position="88"/>
    </location>
</feature>